<dbReference type="InterPro" id="IPR051604">
    <property type="entry name" value="Ergot_Alk_Oxidoreductase"/>
</dbReference>
<name>A0A852UWP3_9ACTN</name>
<dbReference type="PANTHER" id="PTHR43162:SF1">
    <property type="entry name" value="PRESTALK A DIFFERENTIATION PROTEIN A"/>
    <property type="match status" value="1"/>
</dbReference>
<keyword evidence="3" id="KW-1185">Reference proteome</keyword>
<comment type="caution">
    <text evidence="2">The sequence shown here is derived from an EMBL/GenBank/DDBJ whole genome shotgun (WGS) entry which is preliminary data.</text>
</comment>
<protein>
    <submittedName>
        <fullName evidence="2">Uncharacterized protein YbjT (DUF2867 family)</fullName>
    </submittedName>
</protein>
<dbReference type="Gene3D" id="3.40.50.720">
    <property type="entry name" value="NAD(P)-binding Rossmann-like Domain"/>
    <property type="match status" value="1"/>
</dbReference>
<dbReference type="SUPFAM" id="SSF51735">
    <property type="entry name" value="NAD(P)-binding Rossmann-fold domains"/>
    <property type="match status" value="1"/>
</dbReference>
<feature type="domain" description="NAD(P)-binding" evidence="1">
    <location>
        <begin position="11"/>
        <end position="186"/>
    </location>
</feature>
<dbReference type="InterPro" id="IPR016040">
    <property type="entry name" value="NAD(P)-bd_dom"/>
</dbReference>
<proteinExistence type="predicted"/>
<dbReference type="AlphaFoldDB" id="A0A852UWP3"/>
<dbReference type="EMBL" id="JACCCO010000001">
    <property type="protein sequence ID" value="NYF40350.1"/>
    <property type="molecule type" value="Genomic_DNA"/>
</dbReference>
<reference evidence="2 3" key="1">
    <citation type="submission" date="2020-07" db="EMBL/GenBank/DDBJ databases">
        <title>Sequencing the genomes of 1000 actinobacteria strains.</title>
        <authorList>
            <person name="Klenk H.-P."/>
        </authorList>
    </citation>
    <scope>NUCLEOTIDE SEQUENCE [LARGE SCALE GENOMIC DNA]</scope>
    <source>
        <strain evidence="2 3">DSM 45763</strain>
    </source>
</reference>
<dbReference type="RefSeq" id="WP_246423966.1">
    <property type="nucleotide sequence ID" value="NZ_JACCCO010000001.1"/>
</dbReference>
<evidence type="ECO:0000313" key="3">
    <source>
        <dbReference type="Proteomes" id="UP000576393"/>
    </source>
</evidence>
<evidence type="ECO:0000313" key="2">
    <source>
        <dbReference type="EMBL" id="NYF40350.1"/>
    </source>
</evidence>
<evidence type="ECO:0000259" key="1">
    <source>
        <dbReference type="Pfam" id="PF13460"/>
    </source>
</evidence>
<dbReference type="PANTHER" id="PTHR43162">
    <property type="match status" value="1"/>
</dbReference>
<organism evidence="2 3">
    <name type="scientific">Streptosporangium sandarakinum</name>
    <dbReference type="NCBI Taxonomy" id="1260955"/>
    <lineage>
        <taxon>Bacteria</taxon>
        <taxon>Bacillati</taxon>
        <taxon>Actinomycetota</taxon>
        <taxon>Actinomycetes</taxon>
        <taxon>Streptosporangiales</taxon>
        <taxon>Streptosporangiaceae</taxon>
        <taxon>Streptosporangium</taxon>
    </lineage>
</organism>
<accession>A0A852UWP3</accession>
<sequence>MRELFMIVVTGATGNVGRSLVRILADAGRRVTATSRRISDADVPRGVRHHRVDLTTPEVLRPVLDGADALFLHDTATSAHLLRPQDILDAAKAGGVGRVVVLSSQGVATRPASASHGIVGRSIEDAVRRSGMDWTILRPGGFHSNAYAWSESVRTRRTVAAPFGDIGLPTVDPADIAGVAAAALHEDGHAGQVYELTGPALTTPRQRVRAIGDALGEPVRFVEQTRDEARAEMLRFMPEPVVETTLAILGEPTPAERRVSPDVERVLGRAPGSFADWARRHAAAFR</sequence>
<dbReference type="InterPro" id="IPR036291">
    <property type="entry name" value="NAD(P)-bd_dom_sf"/>
</dbReference>
<dbReference type="Pfam" id="PF13460">
    <property type="entry name" value="NAD_binding_10"/>
    <property type="match status" value="1"/>
</dbReference>
<dbReference type="Proteomes" id="UP000576393">
    <property type="component" value="Unassembled WGS sequence"/>
</dbReference>
<gene>
    <name evidence="2" type="ORF">HDA43_002509</name>
</gene>